<keyword evidence="2" id="KW-1185">Reference proteome</keyword>
<proteinExistence type="predicted"/>
<evidence type="ECO:0000313" key="2">
    <source>
        <dbReference type="Proteomes" id="UP000224460"/>
    </source>
</evidence>
<comment type="caution">
    <text evidence="1">The sequence shown here is derived from an EMBL/GenBank/DDBJ whole genome shotgun (WGS) entry which is preliminary data.</text>
</comment>
<sequence>MGKSVGLLEVYGLATALHVADAACKATNVTIEAIDKNKPANADALPVPLLIMLKFRGSVTDVTEAVEVGKRAANEIAGYVAAHVIPSPDEDLEKMLKINCI</sequence>
<evidence type="ECO:0000313" key="1">
    <source>
        <dbReference type="EMBL" id="PHV72119.1"/>
    </source>
</evidence>
<dbReference type="Proteomes" id="UP000224460">
    <property type="component" value="Unassembled WGS sequence"/>
</dbReference>
<reference evidence="1" key="1">
    <citation type="submission" date="2017-10" db="EMBL/GenBank/DDBJ databases">
        <title>Genome sequence of cellulolytic Lachnospiraceae bacterium XHS1971 isolated from hotspring sediment.</title>
        <authorList>
            <person name="Vasudevan G."/>
            <person name="Joshi A.J."/>
            <person name="Hivarkar S."/>
            <person name="Lanjekar V.B."/>
            <person name="Dhakephalkar P.K."/>
            <person name="Dagar S."/>
        </authorList>
    </citation>
    <scope>NUCLEOTIDE SEQUENCE</scope>
    <source>
        <strain evidence="1">XHS1971</strain>
    </source>
</reference>
<dbReference type="EMBL" id="PEDL01000001">
    <property type="protein sequence ID" value="PHV72119.1"/>
    <property type="molecule type" value="Genomic_DNA"/>
</dbReference>
<protein>
    <submittedName>
        <fullName evidence="1">Microcompartment protein</fullName>
    </submittedName>
</protein>
<organism evidence="1 2">
    <name type="scientific">Sporanaerobium hydrogeniformans</name>
    <dbReference type="NCBI Taxonomy" id="3072179"/>
    <lineage>
        <taxon>Bacteria</taxon>
        <taxon>Bacillati</taxon>
        <taxon>Bacillota</taxon>
        <taxon>Clostridia</taxon>
        <taxon>Lachnospirales</taxon>
        <taxon>Lachnospiraceae</taxon>
        <taxon>Sporanaerobium</taxon>
    </lineage>
</organism>
<gene>
    <name evidence="1" type="ORF">CS063_01165</name>
</gene>
<accession>A0AC61DFV0</accession>
<name>A0AC61DFV0_9FIRM</name>